<sequence>MILNETYYQKLFERFSGVHHVETKFSNNVIALTVKIILKHYQENKTLHINFQNSKETLLKIAGHLYIELANDIYLNHYDLPGIKDGDKVKRRVNGEYYLVKKIGESHYRLNHQLRKSKKQKLPADIPNITYDRLVKKFVKVDSGVSDKTIEDYFNFFQSLNFEKTDFPRTNFETISVFISKKPLWDSLNEKNKIPSIYLPNPREENHLSEIKSIPAITDCLVYFTPKYEVCYQQIIQQGKKIKSIIVFDTEASNIEQMRLDQQRFGFNLIVLSNSLSPQKITSIPCWNWFKEEVDIVNSI</sequence>
<comment type="caution">
    <text evidence="1">The sequence shown here is derived from an EMBL/GenBank/DDBJ whole genome shotgun (WGS) entry which is preliminary data.</text>
</comment>
<keyword evidence="2" id="KW-1185">Reference proteome</keyword>
<evidence type="ECO:0000313" key="2">
    <source>
        <dbReference type="Proteomes" id="UP001597468"/>
    </source>
</evidence>
<dbReference type="EMBL" id="JBHULT010000009">
    <property type="protein sequence ID" value="MFD2518226.1"/>
    <property type="molecule type" value="Genomic_DNA"/>
</dbReference>
<accession>A0ABW5IYS4</accession>
<proteinExistence type="predicted"/>
<name>A0ABW5IYS4_9FLAO</name>
<dbReference type="Proteomes" id="UP001597468">
    <property type="component" value="Unassembled WGS sequence"/>
</dbReference>
<organism evidence="1 2">
    <name type="scientific">Salinimicrobium flavum</name>
    <dbReference type="NCBI Taxonomy" id="1737065"/>
    <lineage>
        <taxon>Bacteria</taxon>
        <taxon>Pseudomonadati</taxon>
        <taxon>Bacteroidota</taxon>
        <taxon>Flavobacteriia</taxon>
        <taxon>Flavobacteriales</taxon>
        <taxon>Flavobacteriaceae</taxon>
        <taxon>Salinimicrobium</taxon>
    </lineage>
</organism>
<gene>
    <name evidence="1" type="ORF">ACFSTG_10010</name>
</gene>
<dbReference type="RefSeq" id="WP_380751944.1">
    <property type="nucleotide sequence ID" value="NZ_JBHULT010000009.1"/>
</dbReference>
<protein>
    <submittedName>
        <fullName evidence="1">Uncharacterized protein</fullName>
    </submittedName>
</protein>
<reference evidence="2" key="1">
    <citation type="journal article" date="2019" name="Int. J. Syst. Evol. Microbiol.">
        <title>The Global Catalogue of Microorganisms (GCM) 10K type strain sequencing project: providing services to taxonomists for standard genome sequencing and annotation.</title>
        <authorList>
            <consortium name="The Broad Institute Genomics Platform"/>
            <consortium name="The Broad Institute Genome Sequencing Center for Infectious Disease"/>
            <person name="Wu L."/>
            <person name="Ma J."/>
        </authorList>
    </citation>
    <scope>NUCLEOTIDE SEQUENCE [LARGE SCALE GENOMIC DNA]</scope>
    <source>
        <strain evidence="2">KCTC 42585</strain>
    </source>
</reference>
<evidence type="ECO:0000313" key="1">
    <source>
        <dbReference type="EMBL" id="MFD2518226.1"/>
    </source>
</evidence>